<reference evidence="3" key="1">
    <citation type="submission" date="2020-05" db="EMBL/GenBank/DDBJ databases">
        <authorList>
            <person name="Chiriac C."/>
            <person name="Salcher M."/>
            <person name="Ghai R."/>
            <person name="Kavagutti S V."/>
        </authorList>
    </citation>
    <scope>NUCLEOTIDE SEQUENCE</scope>
</reference>
<organism evidence="3">
    <name type="scientific">uncultured Caudovirales phage</name>
    <dbReference type="NCBI Taxonomy" id="2100421"/>
    <lineage>
        <taxon>Viruses</taxon>
        <taxon>Duplodnaviria</taxon>
        <taxon>Heunggongvirae</taxon>
        <taxon>Uroviricota</taxon>
        <taxon>Caudoviricetes</taxon>
        <taxon>Peduoviridae</taxon>
        <taxon>Maltschvirus</taxon>
        <taxon>Maltschvirus maltsch</taxon>
    </lineage>
</organism>
<evidence type="ECO:0000313" key="5">
    <source>
        <dbReference type="EMBL" id="CAB5231226.1"/>
    </source>
</evidence>
<dbReference type="EMBL" id="LR796919">
    <property type="protein sequence ID" value="CAB4174654.1"/>
    <property type="molecule type" value="Genomic_DNA"/>
</dbReference>
<protein>
    <submittedName>
        <fullName evidence="3">Uncharacterized protein</fullName>
    </submittedName>
</protein>
<dbReference type="EMBL" id="LR798428">
    <property type="protein sequence ID" value="CAB5231226.1"/>
    <property type="molecule type" value="Genomic_DNA"/>
</dbReference>
<dbReference type="EMBL" id="LR797185">
    <property type="protein sequence ID" value="CAB4192280.1"/>
    <property type="molecule type" value="Genomic_DNA"/>
</dbReference>
<feature type="compositionally biased region" description="Basic residues" evidence="1">
    <location>
        <begin position="40"/>
        <end position="58"/>
    </location>
</feature>
<accession>A0A6J5QZM3</accession>
<evidence type="ECO:0000313" key="2">
    <source>
        <dbReference type="EMBL" id="CAB4174654.1"/>
    </source>
</evidence>
<sequence length="58" mass="6451">MKKIVNRVRKVVEKAIKRAIHKVELKLLGSPEPLVERAPKPKAKSAAKTAKKKPVGKK</sequence>
<gene>
    <name evidence="3" type="ORF">UFOVP1131_52</name>
    <name evidence="4" type="ORF">UFOVP1245_10</name>
    <name evidence="5" type="ORF">UFOVP1582_44</name>
    <name evidence="2" type="ORF">UFOVP966_66</name>
</gene>
<proteinExistence type="predicted"/>
<feature type="region of interest" description="Disordered" evidence="1">
    <location>
        <begin position="31"/>
        <end position="58"/>
    </location>
</feature>
<evidence type="ECO:0000313" key="4">
    <source>
        <dbReference type="EMBL" id="CAB4192280.1"/>
    </source>
</evidence>
<name>A0A6J5QZM3_9CAUD</name>
<dbReference type="EMBL" id="LR797071">
    <property type="protein sequence ID" value="CAB4184934.1"/>
    <property type="molecule type" value="Genomic_DNA"/>
</dbReference>
<evidence type="ECO:0000256" key="1">
    <source>
        <dbReference type="SAM" id="MobiDB-lite"/>
    </source>
</evidence>
<evidence type="ECO:0000313" key="3">
    <source>
        <dbReference type="EMBL" id="CAB4184934.1"/>
    </source>
</evidence>